<feature type="compositionally biased region" description="Gly residues" evidence="1">
    <location>
        <begin position="564"/>
        <end position="581"/>
    </location>
</feature>
<feature type="region of interest" description="Disordered" evidence="1">
    <location>
        <begin position="564"/>
        <end position="585"/>
    </location>
</feature>
<dbReference type="PANTHER" id="PTHR18460">
    <property type="entry name" value="TEL2 INTERACTING PROTEIN 1 TTI1 FAMILY MEMBER"/>
    <property type="match status" value="1"/>
</dbReference>
<feature type="region of interest" description="Disordered" evidence="1">
    <location>
        <begin position="904"/>
        <end position="937"/>
    </location>
</feature>
<feature type="compositionally biased region" description="Acidic residues" evidence="1">
    <location>
        <begin position="911"/>
        <end position="926"/>
    </location>
</feature>
<dbReference type="Pfam" id="PF24173">
    <property type="entry name" value="TPR_TTI1_N"/>
    <property type="match status" value="1"/>
</dbReference>
<accession>A0A9W6BWJ0</accession>
<proteinExistence type="predicted"/>
<dbReference type="InterPro" id="IPR052587">
    <property type="entry name" value="TELO2-interacting_protein_1"/>
</dbReference>
<evidence type="ECO:0000259" key="3">
    <source>
        <dbReference type="Pfam" id="PF24181"/>
    </source>
</evidence>
<feature type="compositionally biased region" description="Pro residues" evidence="1">
    <location>
        <begin position="671"/>
        <end position="682"/>
    </location>
</feature>
<feature type="compositionally biased region" description="Gly residues" evidence="1">
    <location>
        <begin position="179"/>
        <end position="200"/>
    </location>
</feature>
<reference evidence="4 5" key="1">
    <citation type="journal article" date="2023" name="Commun. Biol.">
        <title>Reorganization of the ancestral sex-determining regions during the evolution of trioecy in Pleodorina starrii.</title>
        <authorList>
            <person name="Takahashi K."/>
            <person name="Suzuki S."/>
            <person name="Kawai-Toyooka H."/>
            <person name="Yamamoto K."/>
            <person name="Hamaji T."/>
            <person name="Ootsuki R."/>
            <person name="Yamaguchi H."/>
            <person name="Kawachi M."/>
            <person name="Higashiyama T."/>
            <person name="Nozaki H."/>
        </authorList>
    </citation>
    <scope>NUCLEOTIDE SEQUENCE [LARGE SCALE GENOMIC DNA]</scope>
    <source>
        <strain evidence="4 5">NIES-4479</strain>
    </source>
</reference>
<dbReference type="EMBL" id="BRXU01000028">
    <property type="protein sequence ID" value="GLC59559.1"/>
    <property type="molecule type" value="Genomic_DNA"/>
</dbReference>
<feature type="domain" description="TTI1 N-terminal TPR" evidence="2">
    <location>
        <begin position="306"/>
        <end position="532"/>
    </location>
</feature>
<feature type="region of interest" description="Disordered" evidence="1">
    <location>
        <begin position="1596"/>
        <end position="1628"/>
    </location>
</feature>
<dbReference type="InterPro" id="IPR057567">
    <property type="entry name" value="TPR_TTI1_C"/>
</dbReference>
<feature type="region of interest" description="Disordered" evidence="1">
    <location>
        <begin position="107"/>
        <end position="135"/>
    </location>
</feature>
<protein>
    <submittedName>
        <fullName evidence="4">Uncharacterized protein</fullName>
    </submittedName>
</protein>
<gene>
    <name evidence="4" type="primary">PLEST008385</name>
    <name evidence="4" type="ORF">PLESTB_001500300</name>
</gene>
<dbReference type="InterPro" id="IPR049362">
    <property type="entry name" value="TTI1_rpt"/>
</dbReference>
<evidence type="ECO:0000259" key="2">
    <source>
        <dbReference type="Pfam" id="PF24173"/>
    </source>
</evidence>
<organism evidence="4 5">
    <name type="scientific">Pleodorina starrii</name>
    <dbReference type="NCBI Taxonomy" id="330485"/>
    <lineage>
        <taxon>Eukaryota</taxon>
        <taxon>Viridiplantae</taxon>
        <taxon>Chlorophyta</taxon>
        <taxon>core chlorophytes</taxon>
        <taxon>Chlorophyceae</taxon>
        <taxon>CS clade</taxon>
        <taxon>Chlamydomonadales</taxon>
        <taxon>Volvocaceae</taxon>
        <taxon>Pleodorina</taxon>
    </lineage>
</organism>
<feature type="region of interest" description="Disordered" evidence="1">
    <location>
        <begin position="633"/>
        <end position="682"/>
    </location>
</feature>
<feature type="domain" description="TTI1 C-terminal TPR" evidence="3">
    <location>
        <begin position="1398"/>
        <end position="1577"/>
    </location>
</feature>
<feature type="compositionally biased region" description="Basic and acidic residues" evidence="1">
    <location>
        <begin position="426"/>
        <end position="438"/>
    </location>
</feature>
<evidence type="ECO:0000256" key="1">
    <source>
        <dbReference type="SAM" id="MobiDB-lite"/>
    </source>
</evidence>
<dbReference type="InterPro" id="IPR057566">
    <property type="entry name" value="TPR_TTI1_N"/>
</dbReference>
<dbReference type="Proteomes" id="UP001165080">
    <property type="component" value="Unassembled WGS sequence"/>
</dbReference>
<comment type="caution">
    <text evidence="4">The sequence shown here is derived from an EMBL/GenBank/DDBJ whole genome shotgun (WGS) entry which is preliminary data.</text>
</comment>
<evidence type="ECO:0000313" key="4">
    <source>
        <dbReference type="EMBL" id="GLC59559.1"/>
    </source>
</evidence>
<dbReference type="InterPro" id="IPR011989">
    <property type="entry name" value="ARM-like"/>
</dbReference>
<feature type="compositionally biased region" description="Low complexity" evidence="1">
    <location>
        <begin position="439"/>
        <end position="455"/>
    </location>
</feature>
<feature type="region of interest" description="Disordered" evidence="1">
    <location>
        <begin position="1649"/>
        <end position="1675"/>
    </location>
</feature>
<keyword evidence="5" id="KW-1185">Reference proteome</keyword>
<name>A0A9W6BWJ0_9CHLO</name>
<feature type="compositionally biased region" description="Gly residues" evidence="1">
    <location>
        <begin position="116"/>
        <end position="135"/>
    </location>
</feature>
<dbReference type="GO" id="GO:0005737">
    <property type="term" value="C:cytoplasm"/>
    <property type="evidence" value="ECO:0007669"/>
    <property type="project" value="TreeGrafter"/>
</dbReference>
<evidence type="ECO:0000313" key="5">
    <source>
        <dbReference type="Proteomes" id="UP001165080"/>
    </source>
</evidence>
<dbReference type="Pfam" id="PF21547">
    <property type="entry name" value="TTI1"/>
    <property type="match status" value="1"/>
</dbReference>
<dbReference type="SUPFAM" id="SSF48371">
    <property type="entry name" value="ARM repeat"/>
    <property type="match status" value="1"/>
</dbReference>
<feature type="compositionally biased region" description="Low complexity" evidence="1">
    <location>
        <begin position="645"/>
        <end position="670"/>
    </location>
</feature>
<feature type="region of interest" description="Disordered" evidence="1">
    <location>
        <begin position="169"/>
        <end position="206"/>
    </location>
</feature>
<dbReference type="Pfam" id="PF24181">
    <property type="entry name" value="TPR_TTI1_C"/>
    <property type="match status" value="1"/>
</dbReference>
<feature type="region of interest" description="Disordered" evidence="1">
    <location>
        <begin position="426"/>
        <end position="462"/>
    </location>
</feature>
<sequence length="1722" mass="173818">MPSIPNTIGGAPAPTPAWPIPSGGHTPAVHQHRHHEYQQHRQAAFQALRPVTTQLLLLRDQPERLQPQLLALEQLVSELPPEGVEGCWDYVAFPLMVLLDAVMPSRQAARQPGQQSSGGGGGGGAGGGGGGAGGGGAPGGELVAAACRSDRVLEALLGALLALLERVPLPPPHDRSGSQPGGGGRVVRPGAGAGDGGGGPAATDAPATDRAVAVLQRLAPLLQLSREEASEEVHIAMQRCAAAALAPLATAAAKAVDAAAANANSRGGGGSGGGGGGAVLCSEELTPLAGYLLHCCLEVSEREVLAGHRGSKALCAAALTTLGALLAALPDPDVVAFFLPGVVSGLSKHLYAAGTAAAASGPSAPPGATATVQALSCLSTAVTTVLSDENTAAILGPDAFVGGGAAPPATSGQPLQALPPIQRAEDALSRRRAPEAPDRQQQPQQQPQPQQQQQQQRRRLRVDRTRQWLEETSGRINSLLGRVLPPLCSHHRPAVRCELAAAVSALLDGCGAALAPSQPLLLQLLFTLAQDEWRQVAAPALEWVARRAPPAEAAGGVVGVAGGGGEVGGSGKVEDGGGVGAAGSRHAAPEATAAATADLTALQDEFERFMQGLMSDSALLEPPVLELDEREMYGGSDDAAGGRDQGAPAAPQAPGGEAADAAAAPAAAAAEPPPAAAPHPPALPGLQRLIAESATSMYLLRAVRAGEAEAVVRGRCLTTALLVAGPRATAEWLLLRPAALTDLLTGLFRCFAFDRNAATLVLHLRGEAGSYAPAIVAAPAAAGAAAAPAAAVAAAAALAGGAAAAAELPRMPLGLLHLASQRSYAALAAVARSLGRLARAADVQAAAGGAAAAPQPGGGAVLRRLVDELATDLRRAVARGSAGAAAGSVGAAATGAGRRGRWAAAEASQGLDDDYDVDYEEGEEDGESRGGGSGVGGGAAMMSASGVSGGLQGEGSWQCEAAAVVAVTAEVIIGASNPWVPPLGAAPEPPPPGAPEAPPPFPAADPALESILLGLLQELMRPAIVKLPTRNDGSGGGRQAAAAAVGAAAVPLSYDRDVHSDLAAAAARPLSAQALGENVMLLRVVLEAVGAAARAVGRRFATQGRLLRAVLVPLLELLGDPSPPVAAAADTALQSICLHCGYGGSLSSLLGANADYVVDSLCGRLRDLQRHPRAPQLLAALLRRAGVAPQVLPLMAEPLQRTLQGLSPLARHWAPHYSHSYLAVLRELAAGAAAEAAAAGEDSRSAVAELNRLAAAARDREQAAADAAAAAADGGGGGDEPVSHEEIRRYFMERNDAEAEAEGQRRPVLTLTAGQLEDGELRFRRLHAAATVAGAAADAATPLLLSRDLRAAVAAAEVLRGALAALAAATPAVEAEAAVLEEYGGPEARLRPVRPETPKVLPVVAAAWTPLMAALRDDRTPVVERGLGVLAELVAAGGGTFLARRFQQEAWPVLQRLLTHGSAHTPGLLSLGTDAARTAPPPRRRLEIGGADIVVSGGEDAAAALAPAAVSRVRVAALRCLEAVCRCKDAAVAVRTLTWDIAQAALPFLGSSHPPPLLEAAHAALLAVAALDPDGVWLLLYDTSYNMPPSLAAAPAGRAHVSTADKGHPPPHSQHQKPPPPQQQQQQPFVHVPVGSEVSPGPAFPFLRSLLPPLPGTGAGRHGRPSSLSSSQPTHWPVTSAVAADCGPRAQSLLGAVAALEVPWHATQVPLLDGAATAESWA</sequence>
<feature type="region of interest" description="Disordered" evidence="1">
    <location>
        <begin position="1"/>
        <end position="35"/>
    </location>
</feature>
<dbReference type="Gene3D" id="1.25.10.10">
    <property type="entry name" value="Leucine-rich Repeat Variant"/>
    <property type="match status" value="1"/>
</dbReference>
<feature type="region of interest" description="Disordered" evidence="1">
    <location>
        <begin position="983"/>
        <end position="1003"/>
    </location>
</feature>
<dbReference type="InterPro" id="IPR016024">
    <property type="entry name" value="ARM-type_fold"/>
</dbReference>
<feature type="compositionally biased region" description="Pro residues" evidence="1">
    <location>
        <begin position="987"/>
        <end position="1003"/>
    </location>
</feature>
<dbReference type="PANTHER" id="PTHR18460:SF3">
    <property type="entry name" value="TELO2-INTERACTING PROTEIN 1 HOMOLOG"/>
    <property type="match status" value="1"/>
</dbReference>